<gene>
    <name evidence="2" type="ORF">H8A87_00065</name>
</gene>
<accession>A0ABS0U000</accession>
<evidence type="ECO:0000259" key="1">
    <source>
        <dbReference type="Pfam" id="PF22596"/>
    </source>
</evidence>
<sequence>YEDEESGLFYNRHRYYSPETAQYISADPIGLLGGFNPYGYVHNPSKWVDPYGLAGGVGNKGDYIITYRGDTRSFTEIFDEGFKTRGPSNDLYKHALDNLNPPSNFVSTTIEPSKTIGFATNYGQKSGYMYTMKTNHGIDVNKVLGKDSPYAGELEIAMPGGVKSENILGARPVNADGEMWDYTILNPKRYGK</sequence>
<dbReference type="Pfam" id="PF22596">
    <property type="entry name" value="Scabin-like"/>
    <property type="match status" value="1"/>
</dbReference>
<keyword evidence="3" id="KW-1185">Reference proteome</keyword>
<dbReference type="InterPro" id="IPR054695">
    <property type="entry name" value="Pierisin-like_dom"/>
</dbReference>
<dbReference type="InterPro" id="IPR022385">
    <property type="entry name" value="Rhs_assc_core"/>
</dbReference>
<feature type="domain" description="Pierisin-like" evidence="1">
    <location>
        <begin position="67"/>
        <end position="181"/>
    </location>
</feature>
<dbReference type="PANTHER" id="PTHR32305">
    <property type="match status" value="1"/>
</dbReference>
<dbReference type="NCBIfam" id="TIGR03696">
    <property type="entry name" value="Rhs_assc_core"/>
    <property type="match status" value="1"/>
</dbReference>
<protein>
    <recommendedName>
        <fullName evidence="1">Pierisin-like domain-containing protein</fullName>
    </recommendedName>
</protein>
<feature type="non-terminal residue" evidence="2">
    <location>
        <position position="1"/>
    </location>
</feature>
<proteinExistence type="predicted"/>
<organism evidence="2 3">
    <name type="scientific">Xenorhabdus lircayensis</name>
    <dbReference type="NCBI Taxonomy" id="2763499"/>
    <lineage>
        <taxon>Bacteria</taxon>
        <taxon>Pseudomonadati</taxon>
        <taxon>Pseudomonadota</taxon>
        <taxon>Gammaproteobacteria</taxon>
        <taxon>Enterobacterales</taxon>
        <taxon>Morganellaceae</taxon>
        <taxon>Xenorhabdus</taxon>
    </lineage>
</organism>
<dbReference type="Gene3D" id="2.180.10.10">
    <property type="entry name" value="RHS repeat-associated core"/>
    <property type="match status" value="1"/>
</dbReference>
<dbReference type="PANTHER" id="PTHR32305:SF15">
    <property type="entry name" value="PROTEIN RHSA-RELATED"/>
    <property type="match status" value="1"/>
</dbReference>
<dbReference type="EMBL" id="JACOII010000003">
    <property type="protein sequence ID" value="MBI6547197.1"/>
    <property type="molecule type" value="Genomic_DNA"/>
</dbReference>
<dbReference type="SUPFAM" id="SSF56399">
    <property type="entry name" value="ADP-ribosylation"/>
    <property type="match status" value="1"/>
</dbReference>
<evidence type="ECO:0000313" key="3">
    <source>
        <dbReference type="Proteomes" id="UP000696184"/>
    </source>
</evidence>
<dbReference type="Proteomes" id="UP000696184">
    <property type="component" value="Unassembled WGS sequence"/>
</dbReference>
<name>A0ABS0U000_9GAMM</name>
<dbReference type="Gene3D" id="3.90.210.10">
    <property type="entry name" value="Heat-Labile Enterotoxin, subunit A"/>
    <property type="match status" value="1"/>
</dbReference>
<reference evidence="2 3" key="1">
    <citation type="submission" date="2020-08" db="EMBL/GenBank/DDBJ databases">
        <title>Description of Xenorhabdus lircayensis sp. nov., the symbiotic bacterium associated with the entomopathogenic nematode Steirnernema unicornum.</title>
        <authorList>
            <person name="Castaneda-Alvarez C."/>
            <person name="Prodan S."/>
            <person name="Zamorano A."/>
            <person name="San-Blas E."/>
            <person name="Aballay E."/>
        </authorList>
    </citation>
    <scope>NUCLEOTIDE SEQUENCE [LARGE SCALE GENOMIC DNA]</scope>
    <source>
        <strain evidence="2 3">VLS</strain>
    </source>
</reference>
<comment type="caution">
    <text evidence="2">The sequence shown here is derived from an EMBL/GenBank/DDBJ whole genome shotgun (WGS) entry which is preliminary data.</text>
</comment>
<dbReference type="RefSeq" id="WP_332460304.1">
    <property type="nucleotide sequence ID" value="NZ_CAWPUD010000027.1"/>
</dbReference>
<dbReference type="InterPro" id="IPR050708">
    <property type="entry name" value="T6SS_VgrG/RHS"/>
</dbReference>
<evidence type="ECO:0000313" key="2">
    <source>
        <dbReference type="EMBL" id="MBI6547197.1"/>
    </source>
</evidence>